<name>A0ABR7G341_9FIRM</name>
<accession>A0ABR7G341</accession>
<protein>
    <submittedName>
        <fullName evidence="1">YkgJ family cysteine cluster protein</fullName>
    </submittedName>
</protein>
<dbReference type="InterPro" id="IPR005358">
    <property type="entry name" value="Puta_zinc/iron-chelating_dom"/>
</dbReference>
<evidence type="ECO:0000313" key="2">
    <source>
        <dbReference type="Proteomes" id="UP000628463"/>
    </source>
</evidence>
<dbReference type="Proteomes" id="UP000628463">
    <property type="component" value="Unassembled WGS sequence"/>
</dbReference>
<organism evidence="1 2">
    <name type="scientific">Lachnospira hominis</name>
    <name type="common">ex Liu et al. 2021</name>
    <dbReference type="NCBI Taxonomy" id="2763051"/>
    <lineage>
        <taxon>Bacteria</taxon>
        <taxon>Bacillati</taxon>
        <taxon>Bacillota</taxon>
        <taxon>Clostridia</taxon>
        <taxon>Lachnospirales</taxon>
        <taxon>Lachnospiraceae</taxon>
        <taxon>Lachnospira</taxon>
    </lineage>
</organism>
<gene>
    <name evidence="1" type="ORF">H8S01_12970</name>
</gene>
<dbReference type="RefSeq" id="WP_186837456.1">
    <property type="nucleotide sequence ID" value="NZ_JACOPD010000012.1"/>
</dbReference>
<reference evidence="1 2" key="1">
    <citation type="submission" date="2020-08" db="EMBL/GenBank/DDBJ databases">
        <title>Genome public.</title>
        <authorList>
            <person name="Liu C."/>
            <person name="Sun Q."/>
        </authorList>
    </citation>
    <scope>NUCLEOTIDE SEQUENCE [LARGE SCALE GENOMIC DNA]</scope>
    <source>
        <strain evidence="1 2">NSJ-43</strain>
    </source>
</reference>
<comment type="caution">
    <text evidence="1">The sequence shown here is derived from an EMBL/GenBank/DDBJ whole genome shotgun (WGS) entry which is preliminary data.</text>
</comment>
<evidence type="ECO:0000313" key="1">
    <source>
        <dbReference type="EMBL" id="MBC5681859.1"/>
    </source>
</evidence>
<dbReference type="EMBL" id="JACOPD010000012">
    <property type="protein sequence ID" value="MBC5681859.1"/>
    <property type="molecule type" value="Genomic_DNA"/>
</dbReference>
<keyword evidence="2" id="KW-1185">Reference proteome</keyword>
<sequence length="218" mass="25932">MEKEIVDRLIFKSGMTAKDYKFEQEIPKRPNPLKLSKWLSKEIEEVEKQIDLIEEEFEVKCTCEKGCSACCRQLIALSMSECLAIKPYIENLSKDEREKLKRKVLEQCHILEENNITNKVINTTRKEEVIQDKYFKLKMPCVFLDEENSCSIYKVRPSLCWSYRNYGDKADCEKDYDVESTIKYGDWEHRVFERILTARPPRNGLYVLPFAIKEMMEW</sequence>
<proteinExistence type="predicted"/>
<dbReference type="Pfam" id="PF03692">
    <property type="entry name" value="CxxCxxCC"/>
    <property type="match status" value="1"/>
</dbReference>